<evidence type="ECO:0000256" key="1">
    <source>
        <dbReference type="SAM" id="Phobius"/>
    </source>
</evidence>
<keyword evidence="1" id="KW-0472">Membrane</keyword>
<name>A0AB34ISC4_PRYPA</name>
<organism evidence="2 3">
    <name type="scientific">Prymnesium parvum</name>
    <name type="common">Toxic golden alga</name>
    <dbReference type="NCBI Taxonomy" id="97485"/>
    <lineage>
        <taxon>Eukaryota</taxon>
        <taxon>Haptista</taxon>
        <taxon>Haptophyta</taxon>
        <taxon>Prymnesiophyceae</taxon>
        <taxon>Prymnesiales</taxon>
        <taxon>Prymnesiaceae</taxon>
        <taxon>Prymnesium</taxon>
    </lineage>
</organism>
<feature type="transmembrane region" description="Helical" evidence="1">
    <location>
        <begin position="213"/>
        <end position="232"/>
    </location>
</feature>
<accession>A0AB34ISC4</accession>
<proteinExistence type="predicted"/>
<keyword evidence="1" id="KW-0812">Transmembrane</keyword>
<dbReference type="Proteomes" id="UP001515480">
    <property type="component" value="Unassembled WGS sequence"/>
</dbReference>
<evidence type="ECO:0000313" key="2">
    <source>
        <dbReference type="EMBL" id="KAL1504392.1"/>
    </source>
</evidence>
<dbReference type="AlphaFoldDB" id="A0AB34ISC4"/>
<sequence>MDWSKKWEGLGCSSSDDEADLTPAAELGLRLLTDWLREANPGLSRQQLDALLSFFDAQQPPLGQPELSRAPAVIAWEEAHGGVAAAPLLEAVWASRLRASEDAAEDARFVRLRGALTSALNTAEACAACGGARTLFERLAKEPEAELAEKYRSCRFAREALARRAEADVRHRPVCASAAHEERPGLPGTNALPRAATHEAAVFGHGTKRTRNILIFGAAVFLGYLAVLVRPLDGENIAASESG</sequence>
<dbReference type="EMBL" id="JBGBPQ010000020">
    <property type="protein sequence ID" value="KAL1504392.1"/>
    <property type="molecule type" value="Genomic_DNA"/>
</dbReference>
<reference evidence="2 3" key="1">
    <citation type="journal article" date="2024" name="Science">
        <title>Giant polyketide synthase enzymes in the biosynthesis of giant marine polyether toxins.</title>
        <authorList>
            <person name="Fallon T.R."/>
            <person name="Shende V.V."/>
            <person name="Wierzbicki I.H."/>
            <person name="Pendleton A.L."/>
            <person name="Watervoot N.F."/>
            <person name="Auber R.P."/>
            <person name="Gonzalez D.J."/>
            <person name="Wisecaver J.H."/>
            <person name="Moore B.S."/>
        </authorList>
    </citation>
    <scope>NUCLEOTIDE SEQUENCE [LARGE SCALE GENOMIC DNA]</scope>
    <source>
        <strain evidence="2 3">12B1</strain>
    </source>
</reference>
<comment type="caution">
    <text evidence="2">The sequence shown here is derived from an EMBL/GenBank/DDBJ whole genome shotgun (WGS) entry which is preliminary data.</text>
</comment>
<gene>
    <name evidence="2" type="ORF">AB1Y20_010798</name>
</gene>
<evidence type="ECO:0000313" key="3">
    <source>
        <dbReference type="Proteomes" id="UP001515480"/>
    </source>
</evidence>
<protein>
    <submittedName>
        <fullName evidence="2">Uncharacterized protein</fullName>
    </submittedName>
</protein>
<keyword evidence="3" id="KW-1185">Reference proteome</keyword>
<keyword evidence="1" id="KW-1133">Transmembrane helix</keyword>